<dbReference type="Pfam" id="PF13575">
    <property type="entry name" value="DUF4135"/>
    <property type="match status" value="1"/>
</dbReference>
<sequence>MKDTYLWERDYIHDHVISVNEEKEKYWDQLLGETMVAELRKRYPEFQAYLEDWIFEVKKEVDMSAMNKEYREWTEPSYEIHRNIRGTKLFFAEFYQPFLITGIEEFKRQLNTGKEQITSDVYEDFGDELAVRLQNMALRTLIAEMHGYKQRGMLKGADSKEEYQDFCRICGRKEFFYYIADTYPVLSRCIRERIECQIQYYVKVLKWFREDSDKIGKLFFDGEIPDRITGIESGLSDLHNGGKEVLKICLENGKKILLKPRSMKNEQFFTRLLGWISERTDSSQYHYRILSCRDHSWCEIVEYQSCESEQEIRQYYRRLGEQLFLSYLLGTSDIHAENLIACGAYPVIVDLEALARPGKEIQAESAEDAIYSWIRESVIGTGILPFYVWNKEGEGIDGSAIHSQKGQKLPFQIPAVAEEETSNMYITYREGVTSAGRNLAWMKGKEETIAAYVDDLLVGFSEAYQAVEKEKGSFQSVLEEGKGLQSRVVLMHTQRYAMLLNSSYHPSLLMDGADREIFLSSIGRGRWNREERIVREEVRALLRGDIPCFSNGMDEKSLYAGEEKCEEAFFQRTAYSRILERLGGIGQSDRNKQCDLIRTSMELIPENKENFVNQIYEVRADNGFGRTMDKESLNRIIAALTDRLCTYAIWNQKKSEVSWPVLHFASSGNYAWQIRPMGVYFYDGLSGMLLLTTVMQDKQKSERIERIQKALKRQLFQYTDEGLEDLRNLQSGNTGAYTGEGSIVYTYLKLYQLTKESIYLQYARKHAEIVSKIVPKDTCADLLGGKAGAAWIFLQMFEQTGEKRYVGEAEKAVCSMLPQAVKMDCGIGWKPESGEIPIGGTAHGNAGILMPVLALWEFTKKQEYEILAEEIWEYEESLYREERGNWIDRGKDKEEGEDTVAWCHGAAGILLARLWCYQRVTDRTWKERLKNDIERAYRKTETYWKRDSWSLCHGTGGNLWIMDIADRMLGKEQKNRMDIDEFRLLPQERLNPGIMGGYGGILLYLLKNNLKIK</sequence>
<protein>
    <submittedName>
        <fullName evidence="2">Type 2 lantipeptide synthetase LanM</fullName>
    </submittedName>
</protein>
<name>A0ABS2EHR0_9FIRM</name>
<dbReference type="SUPFAM" id="SSF158745">
    <property type="entry name" value="LanC-like"/>
    <property type="match status" value="1"/>
</dbReference>
<dbReference type="RefSeq" id="WP_204864187.1">
    <property type="nucleotide sequence ID" value="NZ_JACJKH010000014.1"/>
</dbReference>
<evidence type="ECO:0000313" key="3">
    <source>
        <dbReference type="Proteomes" id="UP000775686"/>
    </source>
</evidence>
<feature type="domain" description="Lantibiotic biosynthesis protein dehydration" evidence="1">
    <location>
        <begin position="183"/>
        <end position="550"/>
    </location>
</feature>
<organism evidence="2 3">
    <name type="scientific">Drancourtella massiliensis</name>
    <dbReference type="NCBI Taxonomy" id="1632013"/>
    <lineage>
        <taxon>Bacteria</taxon>
        <taxon>Bacillati</taxon>
        <taxon>Bacillota</taxon>
        <taxon>Clostridia</taxon>
        <taxon>Eubacteriales</taxon>
        <taxon>Oscillospiraceae</taxon>
        <taxon>Drancourtella</taxon>
    </lineage>
</organism>
<dbReference type="InterPro" id="IPR017146">
    <property type="entry name" value="Lanti_2_LanM"/>
</dbReference>
<dbReference type="PANTHER" id="PTHR12736">
    <property type="entry name" value="LANC-LIKE PROTEIN"/>
    <property type="match status" value="1"/>
</dbReference>
<reference evidence="2 3" key="1">
    <citation type="journal article" date="2021" name="Sci. Rep.">
        <title>The distribution of antibiotic resistance genes in chicken gut microbiota commensals.</title>
        <authorList>
            <person name="Juricova H."/>
            <person name="Matiasovicova J."/>
            <person name="Kubasova T."/>
            <person name="Cejkova D."/>
            <person name="Rychlik I."/>
        </authorList>
    </citation>
    <scope>NUCLEOTIDE SEQUENCE [LARGE SCALE GENOMIC DNA]</scope>
    <source>
        <strain evidence="2 3">An770</strain>
    </source>
</reference>
<dbReference type="InterPro" id="IPR025410">
    <property type="entry name" value="Lant_dehyd"/>
</dbReference>
<gene>
    <name evidence="2" type="primary">lanM</name>
    <name evidence="2" type="ORF">H6A32_09035</name>
</gene>
<keyword evidence="3" id="KW-1185">Reference proteome</keyword>
<proteinExistence type="predicted"/>
<comment type="caution">
    <text evidence="2">The sequence shown here is derived from an EMBL/GenBank/DDBJ whole genome shotgun (WGS) entry which is preliminary data.</text>
</comment>
<accession>A0ABS2EHR0</accession>
<dbReference type="NCBIfam" id="TIGR03897">
    <property type="entry name" value="lanti_2_LanM"/>
    <property type="match status" value="1"/>
</dbReference>
<dbReference type="PANTHER" id="PTHR12736:SF7">
    <property type="entry name" value="LANC-LIKE PROTEIN 3"/>
    <property type="match status" value="1"/>
</dbReference>
<evidence type="ECO:0000313" key="2">
    <source>
        <dbReference type="EMBL" id="MBM6744452.1"/>
    </source>
</evidence>
<dbReference type="EMBL" id="JACJKH010000014">
    <property type="protein sequence ID" value="MBM6744452.1"/>
    <property type="molecule type" value="Genomic_DNA"/>
</dbReference>
<evidence type="ECO:0000259" key="1">
    <source>
        <dbReference type="Pfam" id="PF13575"/>
    </source>
</evidence>
<dbReference type="InterPro" id="IPR007822">
    <property type="entry name" value="LANC-like"/>
</dbReference>
<dbReference type="Pfam" id="PF05147">
    <property type="entry name" value="LANC_like"/>
    <property type="match status" value="1"/>
</dbReference>
<dbReference type="SMART" id="SM01260">
    <property type="entry name" value="LANC_like"/>
    <property type="match status" value="1"/>
</dbReference>
<dbReference type="Gene3D" id="1.50.10.20">
    <property type="match status" value="1"/>
</dbReference>
<dbReference type="CDD" id="cd04792">
    <property type="entry name" value="LanM-like"/>
    <property type="match status" value="1"/>
</dbReference>
<dbReference type="PIRSF" id="PIRSF037228">
    <property type="entry name" value="Lant_mod_RumM"/>
    <property type="match status" value="1"/>
</dbReference>
<dbReference type="Proteomes" id="UP000775686">
    <property type="component" value="Unassembled WGS sequence"/>
</dbReference>
<dbReference type="PRINTS" id="PR01950">
    <property type="entry name" value="LANCSUPER"/>
</dbReference>